<feature type="region of interest" description="Disordered" evidence="4">
    <location>
        <begin position="118"/>
        <end position="154"/>
    </location>
</feature>
<keyword evidence="2 3" id="KW-0649">Protein kinase inhibitor</keyword>
<dbReference type="InterPro" id="IPR003175">
    <property type="entry name" value="CDI_dom"/>
</dbReference>
<reference evidence="6" key="1">
    <citation type="journal article" date="2023" name="GigaByte">
        <title>Genome assembly of the bearded iris, Iris pallida Lam.</title>
        <authorList>
            <person name="Bruccoleri R.E."/>
            <person name="Oakeley E.J."/>
            <person name="Faust A.M.E."/>
            <person name="Altorfer M."/>
            <person name="Dessus-Babus S."/>
            <person name="Burckhardt D."/>
            <person name="Oertli M."/>
            <person name="Naumann U."/>
            <person name="Petersen F."/>
            <person name="Wong J."/>
        </authorList>
    </citation>
    <scope>NUCLEOTIDE SEQUENCE</scope>
    <source>
        <strain evidence="6">GSM-AAB239-AS_SAM_17_03QT</strain>
    </source>
</reference>
<dbReference type="Pfam" id="PF02234">
    <property type="entry name" value="CDI"/>
    <property type="match status" value="1"/>
</dbReference>
<comment type="similarity">
    <text evidence="1 3">Belongs to the CDI family. ICK/KRP subfamily.</text>
</comment>
<dbReference type="InterPro" id="IPR044275">
    <property type="entry name" value="KRP"/>
</dbReference>
<feature type="compositionally biased region" description="Low complexity" evidence="4">
    <location>
        <begin position="41"/>
        <end position="55"/>
    </location>
</feature>
<evidence type="ECO:0000259" key="5">
    <source>
        <dbReference type="Pfam" id="PF02234"/>
    </source>
</evidence>
<feature type="region of interest" description="Disordered" evidence="4">
    <location>
        <begin position="41"/>
        <end position="102"/>
    </location>
</feature>
<feature type="domain" description="Cyclin-dependent kinase inhibitor" evidence="5">
    <location>
        <begin position="168"/>
        <end position="214"/>
    </location>
</feature>
<feature type="compositionally biased region" description="Pro residues" evidence="4">
    <location>
        <begin position="74"/>
        <end position="84"/>
    </location>
</feature>
<dbReference type="InterPro" id="IPR044898">
    <property type="entry name" value="CDI_dom_sf"/>
</dbReference>
<feature type="compositionally biased region" description="Basic and acidic residues" evidence="4">
    <location>
        <begin position="58"/>
        <end position="73"/>
    </location>
</feature>
<protein>
    <recommendedName>
        <fullName evidence="3">Cyclin-dependent kinase inhibitor</fullName>
    </recommendedName>
</protein>
<dbReference type="PANTHER" id="PTHR46776">
    <property type="entry name" value="CYCLIN-DEPENDENT KINASE INHIBITOR 4-RELATED"/>
    <property type="match status" value="1"/>
</dbReference>
<evidence type="ECO:0000256" key="1">
    <source>
        <dbReference type="ARBA" id="ARBA00010274"/>
    </source>
</evidence>
<gene>
    <name evidence="6" type="ORF">M6B38_299005</name>
</gene>
<dbReference type="EMBL" id="JANAVB010007399">
    <property type="protein sequence ID" value="KAJ6842872.1"/>
    <property type="molecule type" value="Genomic_DNA"/>
</dbReference>
<evidence type="ECO:0000313" key="6">
    <source>
        <dbReference type="EMBL" id="KAJ6842872.1"/>
    </source>
</evidence>
<evidence type="ECO:0000256" key="4">
    <source>
        <dbReference type="SAM" id="MobiDB-lite"/>
    </source>
</evidence>
<dbReference type="Gene3D" id="4.10.365.10">
    <property type="entry name" value="p27"/>
    <property type="match status" value="1"/>
</dbReference>
<dbReference type="AlphaFoldDB" id="A0AAX6HQ16"/>
<reference evidence="6" key="2">
    <citation type="submission" date="2023-04" db="EMBL/GenBank/DDBJ databases">
        <authorList>
            <person name="Bruccoleri R.E."/>
            <person name="Oakeley E.J."/>
            <person name="Faust A.-M."/>
            <person name="Dessus-Babus S."/>
            <person name="Altorfer M."/>
            <person name="Burckhardt D."/>
            <person name="Oertli M."/>
            <person name="Naumann U."/>
            <person name="Petersen F."/>
            <person name="Wong J."/>
        </authorList>
    </citation>
    <scope>NUCLEOTIDE SEQUENCE</scope>
    <source>
        <strain evidence="6">GSM-AAB239-AS_SAM_17_03QT</strain>
        <tissue evidence="6">Leaf</tissue>
    </source>
</reference>
<dbReference type="GO" id="GO:0051726">
    <property type="term" value="P:regulation of cell cycle"/>
    <property type="evidence" value="ECO:0007669"/>
    <property type="project" value="InterPro"/>
</dbReference>
<name>A0AAX6HQ16_IRIPA</name>
<proteinExistence type="inferred from homology"/>
<organism evidence="6 7">
    <name type="scientific">Iris pallida</name>
    <name type="common">Sweet iris</name>
    <dbReference type="NCBI Taxonomy" id="29817"/>
    <lineage>
        <taxon>Eukaryota</taxon>
        <taxon>Viridiplantae</taxon>
        <taxon>Streptophyta</taxon>
        <taxon>Embryophyta</taxon>
        <taxon>Tracheophyta</taxon>
        <taxon>Spermatophyta</taxon>
        <taxon>Magnoliopsida</taxon>
        <taxon>Liliopsida</taxon>
        <taxon>Asparagales</taxon>
        <taxon>Iridaceae</taxon>
        <taxon>Iridoideae</taxon>
        <taxon>Irideae</taxon>
        <taxon>Iris</taxon>
    </lineage>
</organism>
<dbReference type="PIRSF" id="PIRSF017811">
    <property type="entry name" value="CDK_inhib_pln"/>
    <property type="match status" value="1"/>
</dbReference>
<dbReference type="Proteomes" id="UP001140949">
    <property type="component" value="Unassembled WGS sequence"/>
</dbReference>
<keyword evidence="7" id="KW-1185">Reference proteome</keyword>
<comment type="caution">
    <text evidence="6">The sequence shown here is derived from an EMBL/GenBank/DDBJ whole genome shotgun (WGS) entry which is preliminary data.</text>
</comment>
<evidence type="ECO:0000313" key="7">
    <source>
        <dbReference type="Proteomes" id="UP001140949"/>
    </source>
</evidence>
<dbReference type="GO" id="GO:0005634">
    <property type="term" value="C:nucleus"/>
    <property type="evidence" value="ECO:0007669"/>
    <property type="project" value="UniProtKB-UniRule"/>
</dbReference>
<evidence type="ECO:0000256" key="2">
    <source>
        <dbReference type="ARBA" id="ARBA00023013"/>
    </source>
</evidence>
<evidence type="ECO:0000256" key="3">
    <source>
        <dbReference type="PIRNR" id="PIRNR017811"/>
    </source>
</evidence>
<sequence length="216" mass="24319">MGKYMKKTKASDSDTILMEVSSSSSSLVGVRTRAKTLALTRLHQNQSSSSSYLQLRSRRLEKTVPLYKPKETPKPPNPRNPNPRNPKNSTPQNPKIPSKEEVGEEIVASFGDNVLESEQGKCNVSSRDARETTPCSLIRDPDTIGTPGSSTRPNNSTITRRVKSSIQRNIPTSCEMEEFFSAPEKVQQKAFIENYNFDPVKDRPLPGRYEWVKLEY</sequence>
<accession>A0AAX6HQ16</accession>
<dbReference type="GO" id="GO:0004861">
    <property type="term" value="F:cyclin-dependent protein serine/threonine kinase inhibitor activity"/>
    <property type="evidence" value="ECO:0007669"/>
    <property type="project" value="UniProtKB-UniRule"/>
</dbReference>